<gene>
    <name evidence="4" type="primary">LOC108569360</name>
</gene>
<feature type="region of interest" description="Disordered" evidence="2">
    <location>
        <begin position="1"/>
        <end position="22"/>
    </location>
</feature>
<sequence length="622" mass="73896">MSTGSLFNNAPKRKKSLKQKKTKEAIIKAKPPLERIFGSKTHVKDHYFSDGSKVNNTNMRDVLQEASPFKYPDELDAFAFKVMSKKWETTERRKELKLKYNDRNNYITRHQRDMLNRLYVPTQDVKSAQTILDVDSEFYMIIEGRPIAGKFQLQDYIDNLRDIMRTKIVTGYRSDDSMLIEENLIEEQNMIDDITRQYNTYVKTFEEFLSKDHAISMDLLRASENEANKAFEKYEQYRELAKDFGMLKSQVNNLEEKWRYAKMYQKFLYLVSPMHWRKEHDFYHIIQKDDNTSVELAEPEEFFESSQSATEAKSLDDIIKNFMEDLEENREPLLYFDKPKELSRVFKFMELQNLNSLLHSEELATPLEDLKESMKTTEATYDIQLQNFQEIIDDLEGEILWEEDRARTLEFLARELINGEFKRLICDETALNLHVIVEDVYEARVAPNDANLTAYDMMKSVEMKYREWLLKLDYLAHEKVHKAEIDCYNEQTRIMKVALEASRKVIQIERLVKRLRRILEIPIETHVRELKYRSMQQRPKAAEKAVEQPITEEEIEYFHLFTDFCAEEDNIKKFRDIRREELLLEEQVKNEQQIESMRKQQAALGKGSICEDSPKTKSIAPQ</sequence>
<feature type="compositionally biased region" description="Basic residues" evidence="2">
    <location>
        <begin position="11"/>
        <end position="21"/>
    </location>
</feature>
<dbReference type="Proteomes" id="UP000695000">
    <property type="component" value="Unplaced"/>
</dbReference>
<evidence type="ECO:0000256" key="1">
    <source>
        <dbReference type="SAM" id="Coils"/>
    </source>
</evidence>
<dbReference type="PANTHER" id="PTHR21683:SF3">
    <property type="entry name" value="CILIA AND FLAGELLA ASSOCIATED PROTEIN 100"/>
    <property type="match status" value="1"/>
</dbReference>
<keyword evidence="3" id="KW-1185">Reference proteome</keyword>
<accession>A0ABM1NHR7</accession>
<feature type="coiled-coil region" evidence="1">
    <location>
        <begin position="220"/>
        <end position="257"/>
    </location>
</feature>
<keyword evidence="1" id="KW-0175">Coiled coil</keyword>
<dbReference type="PANTHER" id="PTHR21683">
    <property type="entry name" value="COILED-COIL DOMAIN-CONTAINING PROTEIN 42 LIKE-2-LIKE-RELATED"/>
    <property type="match status" value="1"/>
</dbReference>
<proteinExistence type="predicted"/>
<name>A0ABM1NHR7_NICVS</name>
<evidence type="ECO:0000313" key="3">
    <source>
        <dbReference type="Proteomes" id="UP000695000"/>
    </source>
</evidence>
<evidence type="ECO:0000256" key="2">
    <source>
        <dbReference type="SAM" id="MobiDB-lite"/>
    </source>
</evidence>
<organism evidence="3 4">
    <name type="scientific">Nicrophorus vespilloides</name>
    <name type="common">Boreal carrion beetle</name>
    <dbReference type="NCBI Taxonomy" id="110193"/>
    <lineage>
        <taxon>Eukaryota</taxon>
        <taxon>Metazoa</taxon>
        <taxon>Ecdysozoa</taxon>
        <taxon>Arthropoda</taxon>
        <taxon>Hexapoda</taxon>
        <taxon>Insecta</taxon>
        <taxon>Pterygota</taxon>
        <taxon>Neoptera</taxon>
        <taxon>Endopterygota</taxon>
        <taxon>Coleoptera</taxon>
        <taxon>Polyphaga</taxon>
        <taxon>Staphyliniformia</taxon>
        <taxon>Silphidae</taxon>
        <taxon>Nicrophorinae</taxon>
        <taxon>Nicrophorus</taxon>
    </lineage>
</organism>
<feature type="region of interest" description="Disordered" evidence="2">
    <location>
        <begin position="595"/>
        <end position="622"/>
    </location>
</feature>
<evidence type="ECO:0000313" key="4">
    <source>
        <dbReference type="RefSeq" id="XP_017786367.1"/>
    </source>
</evidence>
<protein>
    <submittedName>
        <fullName evidence="4">Cilia- and flagella-associated protein 100-like</fullName>
    </submittedName>
</protein>
<dbReference type="InterPro" id="IPR051147">
    <property type="entry name" value="CFAP_domain-containing"/>
</dbReference>
<reference evidence="4" key="1">
    <citation type="submission" date="2025-08" db="UniProtKB">
        <authorList>
            <consortium name="RefSeq"/>
        </authorList>
    </citation>
    <scope>IDENTIFICATION</scope>
    <source>
        <tissue evidence="4">Whole Larva</tissue>
    </source>
</reference>
<dbReference type="RefSeq" id="XP_017786367.1">
    <property type="nucleotide sequence ID" value="XM_017930878.1"/>
</dbReference>
<dbReference type="GeneID" id="108569360"/>